<dbReference type="Pfam" id="PF00378">
    <property type="entry name" value="ECH_1"/>
    <property type="match status" value="1"/>
</dbReference>
<dbReference type="PANTHER" id="PTHR11941">
    <property type="entry name" value="ENOYL-COA HYDRATASE-RELATED"/>
    <property type="match status" value="1"/>
</dbReference>
<accession>A0A3R9X9M0</accession>
<protein>
    <submittedName>
        <fullName evidence="6">Enoyl-CoA hydratase</fullName>
    </submittedName>
</protein>
<evidence type="ECO:0000313" key="6">
    <source>
        <dbReference type="EMBL" id="RST31991.1"/>
    </source>
</evidence>
<dbReference type="InterPro" id="IPR001753">
    <property type="entry name" value="Enoyl-CoA_hydra/iso"/>
</dbReference>
<dbReference type="Gene3D" id="1.10.12.10">
    <property type="entry name" value="Lyase 2-enoyl-coa Hydratase, Chain A, domain 2"/>
    <property type="match status" value="1"/>
</dbReference>
<dbReference type="PANTHER" id="PTHR11941:SF169">
    <property type="entry name" value="(7AS)-7A-METHYL-1,5-DIOXO-2,3,5,6,7,7A-HEXAHYDRO-1H-INDENE-CARBOXYL-COA HYDROLASE"/>
    <property type="match status" value="1"/>
</dbReference>
<name>A0A3R9X9M0_9SPHN</name>
<gene>
    <name evidence="6" type="ORF">HMF7854_14940</name>
</gene>
<dbReference type="InterPro" id="IPR014748">
    <property type="entry name" value="Enoyl-CoA_hydra_C"/>
</dbReference>
<keyword evidence="3" id="KW-0456">Lyase</keyword>
<evidence type="ECO:0000256" key="1">
    <source>
        <dbReference type="ARBA" id="ARBA00005254"/>
    </source>
</evidence>
<dbReference type="Gene3D" id="3.90.226.10">
    <property type="entry name" value="2-enoyl-CoA Hydratase, Chain A, domain 1"/>
    <property type="match status" value="1"/>
</dbReference>
<dbReference type="PROSITE" id="PS00166">
    <property type="entry name" value="ENOYL_COA_HYDRATASE"/>
    <property type="match status" value="1"/>
</dbReference>
<dbReference type="CDD" id="cd06558">
    <property type="entry name" value="crotonase-like"/>
    <property type="match status" value="1"/>
</dbReference>
<dbReference type="GO" id="GO:0006635">
    <property type="term" value="P:fatty acid beta-oxidation"/>
    <property type="evidence" value="ECO:0007669"/>
    <property type="project" value="TreeGrafter"/>
</dbReference>
<dbReference type="GO" id="GO:0016829">
    <property type="term" value="F:lyase activity"/>
    <property type="evidence" value="ECO:0007669"/>
    <property type="project" value="UniProtKB-KW"/>
</dbReference>
<sequence length="257" mass="27866">MDVLTVERVADHVALVTMRRPETRNAVDVAMAEAMDRTVKRIEADPDIWIVVLTGEGTQAFSAGADLKEVAAGRLDDLYTVDGQFAGFVKHPRQKLWIAAVEGYALAGGCEIALACDMIVASDSAIFSLPEVKRGLVAGAGGIYRLARTLPRNIAIEMVATGGRLPAERACHLGMVNRLVRDGEAVAEAVLLAGEITANAPLAVRESVAVTRQALDLDDDTLFELGLEAQRRMMRTDDFQEGPRAFLEKRPPNWQGR</sequence>
<organism evidence="6 7">
    <name type="scientific">Sphingomonas ginkgonis</name>
    <dbReference type="NCBI Taxonomy" id="2315330"/>
    <lineage>
        <taxon>Bacteria</taxon>
        <taxon>Pseudomonadati</taxon>
        <taxon>Pseudomonadota</taxon>
        <taxon>Alphaproteobacteria</taxon>
        <taxon>Sphingomonadales</taxon>
        <taxon>Sphingomonadaceae</taxon>
        <taxon>Sphingomonas</taxon>
    </lineage>
</organism>
<dbReference type="RefSeq" id="WP_126719931.1">
    <property type="nucleotide sequence ID" value="NZ_RWJF01000001.1"/>
</dbReference>
<evidence type="ECO:0000256" key="4">
    <source>
        <dbReference type="RuleBase" id="RU003707"/>
    </source>
</evidence>
<evidence type="ECO:0000256" key="5">
    <source>
        <dbReference type="SAM" id="MobiDB-lite"/>
    </source>
</evidence>
<feature type="region of interest" description="Disordered" evidence="5">
    <location>
        <begin position="238"/>
        <end position="257"/>
    </location>
</feature>
<dbReference type="InterPro" id="IPR018376">
    <property type="entry name" value="Enoyl-CoA_hyd/isom_CS"/>
</dbReference>
<dbReference type="SUPFAM" id="SSF52096">
    <property type="entry name" value="ClpP/crotonase"/>
    <property type="match status" value="1"/>
</dbReference>
<reference evidence="6 7" key="1">
    <citation type="submission" date="2018-12" db="EMBL/GenBank/DDBJ databases">
        <title>Sphingomonas sp. HMF7854 Genome sequencing and assembly.</title>
        <authorList>
            <person name="Cha I."/>
            <person name="Kang H."/>
            <person name="Kim H."/>
            <person name="Kang J."/>
            <person name="Joh K."/>
        </authorList>
    </citation>
    <scope>NUCLEOTIDE SEQUENCE [LARGE SCALE GENOMIC DNA]</scope>
    <source>
        <strain evidence="6 7">HMF7854</strain>
    </source>
</reference>
<comment type="caution">
    <text evidence="6">The sequence shown here is derived from an EMBL/GenBank/DDBJ whole genome shotgun (WGS) entry which is preliminary data.</text>
</comment>
<proteinExistence type="inferred from homology"/>
<dbReference type="InterPro" id="IPR029045">
    <property type="entry name" value="ClpP/crotonase-like_dom_sf"/>
</dbReference>
<dbReference type="EMBL" id="RWJF01000001">
    <property type="protein sequence ID" value="RST31991.1"/>
    <property type="molecule type" value="Genomic_DNA"/>
</dbReference>
<dbReference type="AlphaFoldDB" id="A0A3R9X9M0"/>
<evidence type="ECO:0000256" key="2">
    <source>
        <dbReference type="ARBA" id="ARBA00023098"/>
    </source>
</evidence>
<dbReference type="Proteomes" id="UP000274661">
    <property type="component" value="Unassembled WGS sequence"/>
</dbReference>
<evidence type="ECO:0000256" key="3">
    <source>
        <dbReference type="ARBA" id="ARBA00023239"/>
    </source>
</evidence>
<dbReference type="OrthoDB" id="7225138at2"/>
<evidence type="ECO:0000313" key="7">
    <source>
        <dbReference type="Proteomes" id="UP000274661"/>
    </source>
</evidence>
<comment type="similarity">
    <text evidence="1 4">Belongs to the enoyl-CoA hydratase/isomerase family.</text>
</comment>
<keyword evidence="2" id="KW-0443">Lipid metabolism</keyword>
<keyword evidence="7" id="KW-1185">Reference proteome</keyword>